<dbReference type="Proteomes" id="UP001159363">
    <property type="component" value="Chromosome 4"/>
</dbReference>
<name>A0ABQ9HFR3_9NEOP</name>
<comment type="caution">
    <text evidence="1">The sequence shown here is derived from an EMBL/GenBank/DDBJ whole genome shotgun (WGS) entry which is preliminary data.</text>
</comment>
<evidence type="ECO:0000313" key="2">
    <source>
        <dbReference type="Proteomes" id="UP001159363"/>
    </source>
</evidence>
<sequence>MARACHVFGGHKNCRDYSCNKADVDDKEQLALLSDSKLMDQTDCLAYRLQNQQCCKAFNEPIIKIGCFQHKCSATSHFRKTSSGRSVHLKI</sequence>
<protein>
    <submittedName>
        <fullName evidence="1">Uncharacterized protein</fullName>
    </submittedName>
</protein>
<reference evidence="1 2" key="1">
    <citation type="submission" date="2023-02" db="EMBL/GenBank/DDBJ databases">
        <title>LHISI_Scaffold_Assembly.</title>
        <authorList>
            <person name="Stuart O.P."/>
            <person name="Cleave R."/>
            <person name="Magrath M.J.L."/>
            <person name="Mikheyev A.S."/>
        </authorList>
    </citation>
    <scope>NUCLEOTIDE SEQUENCE [LARGE SCALE GENOMIC DNA]</scope>
    <source>
        <strain evidence="1">Daus_M_001</strain>
        <tissue evidence="1">Leg muscle</tissue>
    </source>
</reference>
<evidence type="ECO:0000313" key="1">
    <source>
        <dbReference type="EMBL" id="KAJ8883172.1"/>
    </source>
</evidence>
<organism evidence="1 2">
    <name type="scientific">Dryococelus australis</name>
    <dbReference type="NCBI Taxonomy" id="614101"/>
    <lineage>
        <taxon>Eukaryota</taxon>
        <taxon>Metazoa</taxon>
        <taxon>Ecdysozoa</taxon>
        <taxon>Arthropoda</taxon>
        <taxon>Hexapoda</taxon>
        <taxon>Insecta</taxon>
        <taxon>Pterygota</taxon>
        <taxon>Neoptera</taxon>
        <taxon>Polyneoptera</taxon>
        <taxon>Phasmatodea</taxon>
        <taxon>Verophasmatodea</taxon>
        <taxon>Anareolatae</taxon>
        <taxon>Phasmatidae</taxon>
        <taxon>Eurycanthinae</taxon>
        <taxon>Dryococelus</taxon>
    </lineage>
</organism>
<accession>A0ABQ9HFR3</accession>
<keyword evidence="2" id="KW-1185">Reference proteome</keyword>
<gene>
    <name evidence="1" type="ORF">PR048_015012</name>
</gene>
<proteinExistence type="predicted"/>
<dbReference type="EMBL" id="JARBHB010000005">
    <property type="protein sequence ID" value="KAJ8883172.1"/>
    <property type="molecule type" value="Genomic_DNA"/>
</dbReference>